<dbReference type="AlphaFoldDB" id="A0AAD8S6H3"/>
<evidence type="ECO:0000313" key="8">
    <source>
        <dbReference type="EMBL" id="KAK1646074.1"/>
    </source>
</evidence>
<dbReference type="SUPFAM" id="SSF51445">
    <property type="entry name" value="(Trans)glycosidases"/>
    <property type="match status" value="1"/>
</dbReference>
<dbReference type="InterPro" id="IPR017853">
    <property type="entry name" value="GH"/>
</dbReference>
<accession>A0AAD8S6H3</accession>
<evidence type="ECO:0000256" key="6">
    <source>
        <dbReference type="ARBA" id="ARBA00023295"/>
    </source>
</evidence>
<keyword evidence="2" id="KW-0964">Secreted</keyword>
<name>A0AAD8S6H3_LOLMU</name>
<keyword evidence="5" id="KW-0325">Glycoprotein</keyword>
<dbReference type="GO" id="GO:0031222">
    <property type="term" value="P:arabinan catabolic process"/>
    <property type="evidence" value="ECO:0007669"/>
    <property type="project" value="TreeGrafter"/>
</dbReference>
<dbReference type="InterPro" id="IPR036962">
    <property type="entry name" value="Glyco_hydro_3_N_sf"/>
</dbReference>
<dbReference type="Pfam" id="PF01915">
    <property type="entry name" value="Glyco_hydro_3_C"/>
    <property type="match status" value="1"/>
</dbReference>
<evidence type="ECO:0000313" key="9">
    <source>
        <dbReference type="Proteomes" id="UP001231189"/>
    </source>
</evidence>
<comment type="subcellular location">
    <subcellularLocation>
        <location evidence="1">Secreted</location>
    </subcellularLocation>
</comment>
<gene>
    <name evidence="8" type="ORF">QYE76_063879</name>
</gene>
<dbReference type="GO" id="GO:0009044">
    <property type="term" value="F:xylan 1,4-beta-xylosidase activity"/>
    <property type="evidence" value="ECO:0007669"/>
    <property type="project" value="InterPro"/>
</dbReference>
<keyword evidence="9" id="KW-1185">Reference proteome</keyword>
<evidence type="ECO:0000256" key="2">
    <source>
        <dbReference type="ARBA" id="ARBA00022525"/>
    </source>
</evidence>
<evidence type="ECO:0000256" key="5">
    <source>
        <dbReference type="ARBA" id="ARBA00023180"/>
    </source>
</evidence>
<dbReference type="InterPro" id="IPR001764">
    <property type="entry name" value="Glyco_hydro_3_N"/>
</dbReference>
<dbReference type="FunFam" id="3.20.20.300:FF:000004">
    <property type="entry name" value="probable beta-D-xylosidase 7"/>
    <property type="match status" value="1"/>
</dbReference>
<feature type="domain" description="Fibronectin type III-like" evidence="7">
    <location>
        <begin position="726"/>
        <end position="796"/>
    </location>
</feature>
<dbReference type="InterPro" id="IPR013783">
    <property type="entry name" value="Ig-like_fold"/>
</dbReference>
<dbReference type="EMBL" id="JAUUTY010000004">
    <property type="protein sequence ID" value="KAK1646074.1"/>
    <property type="molecule type" value="Genomic_DNA"/>
</dbReference>
<dbReference type="GO" id="GO:0046556">
    <property type="term" value="F:alpha-L-arabinofuranosidase activity"/>
    <property type="evidence" value="ECO:0007669"/>
    <property type="project" value="TreeGrafter"/>
</dbReference>
<dbReference type="Gene3D" id="3.40.50.1700">
    <property type="entry name" value="Glycoside hydrolase family 3 C-terminal domain"/>
    <property type="match status" value="1"/>
</dbReference>
<dbReference type="SUPFAM" id="SSF52279">
    <property type="entry name" value="Beta-D-glucan exohydrolase, C-terminal domain"/>
    <property type="match status" value="1"/>
</dbReference>
<dbReference type="FunFam" id="2.60.40.10:FF:001112">
    <property type="entry name" value="probable beta-D-xylosidase 7"/>
    <property type="match status" value="1"/>
</dbReference>
<dbReference type="Pfam" id="PF14310">
    <property type="entry name" value="Fn3-like"/>
    <property type="match status" value="1"/>
</dbReference>
<comment type="caution">
    <text evidence="8">The sequence shown here is derived from an EMBL/GenBank/DDBJ whole genome shotgun (WGS) entry which is preliminary data.</text>
</comment>
<dbReference type="PANTHER" id="PTHR42721:SF9">
    <property type="entry name" value="OS11G0297300 PROTEIN"/>
    <property type="match status" value="1"/>
</dbReference>
<dbReference type="GO" id="GO:0045493">
    <property type="term" value="P:xylan catabolic process"/>
    <property type="evidence" value="ECO:0007669"/>
    <property type="project" value="InterPro"/>
</dbReference>
<keyword evidence="3" id="KW-0732">Signal</keyword>
<dbReference type="InterPro" id="IPR036881">
    <property type="entry name" value="Glyco_hydro_3_C_sf"/>
</dbReference>
<evidence type="ECO:0000256" key="4">
    <source>
        <dbReference type="ARBA" id="ARBA00022801"/>
    </source>
</evidence>
<proteinExistence type="predicted"/>
<dbReference type="Proteomes" id="UP001231189">
    <property type="component" value="Unassembled WGS sequence"/>
</dbReference>
<dbReference type="Gene3D" id="3.20.20.300">
    <property type="entry name" value="Glycoside hydrolase, family 3, N-terminal domain"/>
    <property type="match status" value="1"/>
</dbReference>
<protein>
    <recommendedName>
        <fullName evidence="7">Fibronectin type III-like domain-containing protein</fullName>
    </recommendedName>
</protein>
<dbReference type="GO" id="GO:0005576">
    <property type="term" value="C:extracellular region"/>
    <property type="evidence" value="ECO:0007669"/>
    <property type="project" value="UniProtKB-SubCell"/>
</dbReference>
<sequence length="803" mass="86144">MAASPSPIQLVPCHVPVLLTRVAMAAALSYKDAGAVVQTLLLLLLTVPSLLGTVALAADPPFSCGPSATTQGDGFCDAARPAAERAADLVSRLTLAEKVSQLGDEAAGVPRLGVPPYKWWNEALHGLATSGKGLHFNGAVRRATSFPQVSLTAAAFDEDLWFRIGQAIGREGRALYNLGQAEGLTMWSPNVNIYRDPRWGRGQETPGEDPTTASRYGVAFVKGLQGNSTSLLQTSACCKHATAYDLEDWNGVARYNFDAKVTAQDLEDTYNAPFRSCVVDGGASCVMCAYTGINGVPACANADLLTKTVKGDWGLDGYIASDCDAVAIMRDAQRYAQTPEDAVALALKAGLDIDCGAYMQQHAAAAVQQGKITEEDIDKALRNLFTIRMRLGHFDGDPRSNIYGSLGAADICTPEHRSLALEAAQDGIVLLKNDAGILPLDRVAVASAAVIGPNANNAGLLIGNYFGPPCESITPLQGIQGYVKDTRYLAGCPMAACPTAATDQAATLASTSDYVFLFVGLSQQQESEGRDRTSLLLPGEQQSLITAVADAAKRPVILVLLTGGPVDVTFAQTNPKIGAILWAGYPGQAGGLAIARVLFGDHNPSGKLPVTWYPEEFTKVPMTDMRMRADPATGYPGRSYRFYQGPTVYKFGYGLSYSSYSRHLVASGARKRPPNMDLLADLNTMPTAEEGVASYHVEQIGAEGCEQLKFPAVVEVENHGPMDGKHSVLMYLRWPNATAGRPGRQLVGFRRQHLKVGEKARLKFDISPCEHLSRVREDGNKVIDRGSHFLMVDKHEMEIRFET</sequence>
<dbReference type="PANTHER" id="PTHR42721">
    <property type="entry name" value="SUGAR HYDROLASE-RELATED"/>
    <property type="match status" value="1"/>
</dbReference>
<dbReference type="SMART" id="SM01217">
    <property type="entry name" value="Fn3_like"/>
    <property type="match status" value="1"/>
</dbReference>
<dbReference type="InterPro" id="IPR044993">
    <property type="entry name" value="BXL"/>
</dbReference>
<keyword evidence="6" id="KW-0326">Glycosidase</keyword>
<reference evidence="8" key="1">
    <citation type="submission" date="2023-07" db="EMBL/GenBank/DDBJ databases">
        <title>A chromosome-level genome assembly of Lolium multiflorum.</title>
        <authorList>
            <person name="Chen Y."/>
            <person name="Copetti D."/>
            <person name="Kolliker R."/>
            <person name="Studer B."/>
        </authorList>
    </citation>
    <scope>NUCLEOTIDE SEQUENCE</scope>
    <source>
        <strain evidence="8">02402/16</strain>
        <tissue evidence="8">Leaf</tissue>
    </source>
</reference>
<dbReference type="Gene3D" id="2.60.40.10">
    <property type="entry name" value="Immunoglobulins"/>
    <property type="match status" value="1"/>
</dbReference>
<dbReference type="Pfam" id="PF00933">
    <property type="entry name" value="Glyco_hydro_3"/>
    <property type="match status" value="1"/>
</dbReference>
<dbReference type="InterPro" id="IPR026891">
    <property type="entry name" value="Fn3-like"/>
</dbReference>
<organism evidence="8 9">
    <name type="scientific">Lolium multiflorum</name>
    <name type="common">Italian ryegrass</name>
    <name type="synonym">Lolium perenne subsp. multiflorum</name>
    <dbReference type="NCBI Taxonomy" id="4521"/>
    <lineage>
        <taxon>Eukaryota</taxon>
        <taxon>Viridiplantae</taxon>
        <taxon>Streptophyta</taxon>
        <taxon>Embryophyta</taxon>
        <taxon>Tracheophyta</taxon>
        <taxon>Spermatophyta</taxon>
        <taxon>Magnoliopsida</taxon>
        <taxon>Liliopsida</taxon>
        <taxon>Poales</taxon>
        <taxon>Poaceae</taxon>
        <taxon>BOP clade</taxon>
        <taxon>Pooideae</taxon>
        <taxon>Poodae</taxon>
        <taxon>Poeae</taxon>
        <taxon>Poeae Chloroplast Group 2 (Poeae type)</taxon>
        <taxon>Loliodinae</taxon>
        <taxon>Loliinae</taxon>
        <taxon>Lolium</taxon>
    </lineage>
</organism>
<keyword evidence="4" id="KW-0378">Hydrolase</keyword>
<dbReference type="FunFam" id="3.40.50.1700:FF:000001">
    <property type="entry name" value="probable beta-D-xylosidase 2"/>
    <property type="match status" value="1"/>
</dbReference>
<evidence type="ECO:0000259" key="7">
    <source>
        <dbReference type="SMART" id="SM01217"/>
    </source>
</evidence>
<dbReference type="GO" id="GO:0009505">
    <property type="term" value="C:plant-type cell wall"/>
    <property type="evidence" value="ECO:0007669"/>
    <property type="project" value="TreeGrafter"/>
</dbReference>
<evidence type="ECO:0000256" key="3">
    <source>
        <dbReference type="ARBA" id="ARBA00022729"/>
    </source>
</evidence>
<evidence type="ECO:0000256" key="1">
    <source>
        <dbReference type="ARBA" id="ARBA00004613"/>
    </source>
</evidence>
<dbReference type="InterPro" id="IPR002772">
    <property type="entry name" value="Glyco_hydro_3_C"/>
</dbReference>